<keyword evidence="10" id="KW-1185">Reference proteome</keyword>
<dbReference type="InterPro" id="IPR011701">
    <property type="entry name" value="MFS"/>
</dbReference>
<dbReference type="PANTHER" id="PTHR23502:SF68">
    <property type="entry name" value="MULTIDRUG TRANSPORTER, PUTATIVE (AFU_ORTHOLOGUE AFUA_3G01120)-RELATED"/>
    <property type="match status" value="1"/>
</dbReference>
<organism evidence="9 10">
    <name type="scientific">Pestalotiopsis fici (strain W106-1 / CGMCC3.15140)</name>
    <dbReference type="NCBI Taxonomy" id="1229662"/>
    <lineage>
        <taxon>Eukaryota</taxon>
        <taxon>Fungi</taxon>
        <taxon>Dikarya</taxon>
        <taxon>Ascomycota</taxon>
        <taxon>Pezizomycotina</taxon>
        <taxon>Sordariomycetes</taxon>
        <taxon>Xylariomycetidae</taxon>
        <taxon>Amphisphaeriales</taxon>
        <taxon>Sporocadaceae</taxon>
        <taxon>Pestalotiopsis</taxon>
    </lineage>
</organism>
<evidence type="ECO:0000256" key="3">
    <source>
        <dbReference type="ARBA" id="ARBA00022692"/>
    </source>
</evidence>
<feature type="region of interest" description="Disordered" evidence="6">
    <location>
        <begin position="1"/>
        <end position="25"/>
    </location>
</feature>
<dbReference type="InterPro" id="IPR020846">
    <property type="entry name" value="MFS_dom"/>
</dbReference>
<evidence type="ECO:0000256" key="7">
    <source>
        <dbReference type="SAM" id="Phobius"/>
    </source>
</evidence>
<dbReference type="GO" id="GO:0016020">
    <property type="term" value="C:membrane"/>
    <property type="evidence" value="ECO:0007669"/>
    <property type="project" value="UniProtKB-SubCell"/>
</dbReference>
<feature type="transmembrane region" description="Helical" evidence="7">
    <location>
        <begin position="132"/>
        <end position="151"/>
    </location>
</feature>
<dbReference type="OMA" id="ADIMPRE"/>
<keyword evidence="4 7" id="KW-1133">Transmembrane helix</keyword>
<protein>
    <recommendedName>
        <fullName evidence="8">Major facilitator superfamily (MFS) profile domain-containing protein</fullName>
    </recommendedName>
</protein>
<evidence type="ECO:0000313" key="9">
    <source>
        <dbReference type="EMBL" id="ETS86082.1"/>
    </source>
</evidence>
<feature type="transmembrane region" description="Helical" evidence="7">
    <location>
        <begin position="374"/>
        <end position="397"/>
    </location>
</feature>
<name>W3XKT9_PESFW</name>
<proteinExistence type="inferred from homology"/>
<dbReference type="CDD" id="cd17323">
    <property type="entry name" value="MFS_Tpo1_MDR_like"/>
    <property type="match status" value="1"/>
</dbReference>
<dbReference type="Proteomes" id="UP000030651">
    <property type="component" value="Unassembled WGS sequence"/>
</dbReference>
<comment type="similarity">
    <text evidence="2">Belongs to the major facilitator superfamily.</text>
</comment>
<feature type="transmembrane region" description="Helical" evidence="7">
    <location>
        <begin position="334"/>
        <end position="353"/>
    </location>
</feature>
<dbReference type="SUPFAM" id="SSF103473">
    <property type="entry name" value="MFS general substrate transporter"/>
    <property type="match status" value="1"/>
</dbReference>
<feature type="transmembrane region" description="Helical" evidence="7">
    <location>
        <begin position="63"/>
        <end position="80"/>
    </location>
</feature>
<dbReference type="InParanoid" id="W3XKT9"/>
<dbReference type="EMBL" id="KI912110">
    <property type="protein sequence ID" value="ETS86082.1"/>
    <property type="molecule type" value="Genomic_DNA"/>
</dbReference>
<dbReference type="RefSeq" id="XP_007830879.1">
    <property type="nucleotide sequence ID" value="XM_007832688.1"/>
</dbReference>
<dbReference type="Gene3D" id="1.20.1250.20">
    <property type="entry name" value="MFS general substrate transporter like domains"/>
    <property type="match status" value="1"/>
</dbReference>
<evidence type="ECO:0000259" key="8">
    <source>
        <dbReference type="PROSITE" id="PS50850"/>
    </source>
</evidence>
<feature type="transmembrane region" description="Helical" evidence="7">
    <location>
        <begin position="191"/>
        <end position="212"/>
    </location>
</feature>
<keyword evidence="5 7" id="KW-0472">Membrane</keyword>
<feature type="transmembrane region" description="Helical" evidence="7">
    <location>
        <begin position="403"/>
        <end position="424"/>
    </location>
</feature>
<feature type="transmembrane region" description="Helical" evidence="7">
    <location>
        <begin position="431"/>
        <end position="453"/>
    </location>
</feature>
<dbReference type="PANTHER" id="PTHR23502">
    <property type="entry name" value="MAJOR FACILITATOR SUPERFAMILY"/>
    <property type="match status" value="1"/>
</dbReference>
<feature type="transmembrane region" description="Helical" evidence="7">
    <location>
        <begin position="218"/>
        <end position="240"/>
    </location>
</feature>
<dbReference type="GO" id="GO:0022857">
    <property type="term" value="F:transmembrane transporter activity"/>
    <property type="evidence" value="ECO:0007669"/>
    <property type="project" value="InterPro"/>
</dbReference>
<feature type="compositionally biased region" description="Polar residues" evidence="6">
    <location>
        <begin position="13"/>
        <end position="25"/>
    </location>
</feature>
<feature type="domain" description="Major facilitator superfamily (MFS) profile" evidence="8">
    <location>
        <begin position="65"/>
        <end position="497"/>
    </location>
</feature>
<dbReference type="GeneID" id="19269120"/>
<dbReference type="PROSITE" id="PS50850">
    <property type="entry name" value="MFS"/>
    <property type="match status" value="1"/>
</dbReference>
<dbReference type="FunFam" id="1.20.1250.20:FF:000011">
    <property type="entry name" value="MFS multidrug transporter, putative"/>
    <property type="match status" value="1"/>
</dbReference>
<dbReference type="KEGG" id="pfy:PFICI_04107"/>
<evidence type="ECO:0000256" key="5">
    <source>
        <dbReference type="ARBA" id="ARBA00023136"/>
    </source>
</evidence>
<dbReference type="InterPro" id="IPR036259">
    <property type="entry name" value="MFS_trans_sf"/>
</dbReference>
<evidence type="ECO:0000256" key="4">
    <source>
        <dbReference type="ARBA" id="ARBA00022989"/>
    </source>
</evidence>
<dbReference type="HOGENOM" id="CLU_008455_1_1_1"/>
<accession>W3XKT9</accession>
<feature type="transmembrane region" description="Helical" evidence="7">
    <location>
        <begin position="157"/>
        <end position="179"/>
    </location>
</feature>
<gene>
    <name evidence="9" type="ORF">PFICI_04107</name>
</gene>
<keyword evidence="3 7" id="KW-0812">Transmembrane</keyword>
<evidence type="ECO:0000256" key="1">
    <source>
        <dbReference type="ARBA" id="ARBA00004141"/>
    </source>
</evidence>
<evidence type="ECO:0000313" key="10">
    <source>
        <dbReference type="Proteomes" id="UP000030651"/>
    </source>
</evidence>
<dbReference type="AlphaFoldDB" id="W3XKT9"/>
<dbReference type="OrthoDB" id="5296287at2759"/>
<dbReference type="eggNOG" id="KOG0255">
    <property type="taxonomic scope" value="Eukaryota"/>
</dbReference>
<feature type="transmembrane region" description="Helical" evidence="7">
    <location>
        <begin position="289"/>
        <end position="314"/>
    </location>
</feature>
<dbReference type="Pfam" id="PF07690">
    <property type="entry name" value="MFS_1"/>
    <property type="match status" value="1"/>
</dbReference>
<feature type="transmembrane region" description="Helical" evidence="7">
    <location>
        <begin position="100"/>
        <end position="120"/>
    </location>
</feature>
<evidence type="ECO:0000256" key="2">
    <source>
        <dbReference type="ARBA" id="ARBA00008335"/>
    </source>
</evidence>
<evidence type="ECO:0000256" key="6">
    <source>
        <dbReference type="SAM" id="MobiDB-lite"/>
    </source>
</evidence>
<sequence>MSGNVKDEGPVISQPSSLSTMTNSDCTKEIPQLEPQSEFLVWWDGPEGEDLENPMNWPQRKKWANIFTTSVISFLVPLVSSMLAPAVEEIMAEFGTDSDLFATFVVSIFVLGFASGPLLLAPLSEVYGRVPIYNTTNFMFLIFTILCAISQSEDMLLAFRFLSGFVGVATITIGSGTIADLMPREERGKALSFWSIGTILGPMIGPIIGGYVTEAAGWRWIFWSISIVIGVVVVIAWLVLTETYPAVLLEKKAARLRKETGNPKYRPKIGTDAETSKLIVQSILRPLRMLFCCPIVTIMCTYVAVLYGILYLLFSTYSFVFTEVYNFTTSGAGLVFIAGAVGTLAGLLYVGSFSDRTLKMRAAAGKTITPEDRLAFIITIPGALAFPAGLFMYGWAIEARLHWIVPQIGTAITGFGSILIFISIQTYLVDAFVLYAASAIGANAVLRGTAGAFLPLCGLKMYDKLGWGWGNSLLGFVALAFAPLPWIFGVYGARIRKWTPQLNL</sequence>
<feature type="transmembrane region" description="Helical" evidence="7">
    <location>
        <begin position="473"/>
        <end position="493"/>
    </location>
</feature>
<reference evidence="10" key="1">
    <citation type="journal article" date="2015" name="BMC Genomics">
        <title>Genomic and transcriptomic analysis of the endophytic fungus Pestalotiopsis fici reveals its lifestyle and high potential for synthesis of natural products.</title>
        <authorList>
            <person name="Wang X."/>
            <person name="Zhang X."/>
            <person name="Liu L."/>
            <person name="Xiang M."/>
            <person name="Wang W."/>
            <person name="Sun X."/>
            <person name="Che Y."/>
            <person name="Guo L."/>
            <person name="Liu G."/>
            <person name="Guo L."/>
            <person name="Wang C."/>
            <person name="Yin W.B."/>
            <person name="Stadler M."/>
            <person name="Zhang X."/>
            <person name="Liu X."/>
        </authorList>
    </citation>
    <scope>NUCLEOTIDE SEQUENCE [LARGE SCALE GENOMIC DNA]</scope>
    <source>
        <strain evidence="10">W106-1 / CGMCC3.15140</strain>
    </source>
</reference>
<comment type="subcellular location">
    <subcellularLocation>
        <location evidence="1">Membrane</location>
        <topology evidence="1">Multi-pass membrane protein</topology>
    </subcellularLocation>
</comment>